<protein>
    <submittedName>
        <fullName evidence="2">Uncharacterized protein</fullName>
    </submittedName>
</protein>
<feature type="chain" id="PRO_5008872537" evidence="1">
    <location>
        <begin position="23"/>
        <end position="87"/>
    </location>
</feature>
<reference evidence="2 4" key="1">
    <citation type="submission" date="2016-04" db="EMBL/GenBank/DDBJ databases">
        <title>Draft genome sequence of freshwater magnetotactic bacteria Magnetospirillum marisnigri SP-1 and Magnetospirillum moscoviense BB-1.</title>
        <authorList>
            <person name="Koziaeva V."/>
            <person name="Dziuba M.V."/>
            <person name="Ivanov T.M."/>
            <person name="Kuznetsov B."/>
            <person name="Grouzdev D.S."/>
        </authorList>
    </citation>
    <scope>NUCLEOTIDE SEQUENCE [LARGE SCALE GENOMIC DNA]</scope>
    <source>
        <strain evidence="2 4">SP-1</strain>
    </source>
</reference>
<evidence type="ECO:0000313" key="3">
    <source>
        <dbReference type="EMBL" id="OAN45734.1"/>
    </source>
</evidence>
<accession>A0A178MAD1</accession>
<evidence type="ECO:0000256" key="1">
    <source>
        <dbReference type="SAM" id="SignalP"/>
    </source>
</evidence>
<name>A0A178MAD1_9PROT</name>
<dbReference type="OrthoDB" id="5458264at2"/>
<evidence type="ECO:0000313" key="4">
    <source>
        <dbReference type="Proteomes" id="UP000078428"/>
    </source>
</evidence>
<keyword evidence="4" id="KW-1185">Reference proteome</keyword>
<dbReference type="STRING" id="1285242.A6A04_07235"/>
<keyword evidence="1" id="KW-0732">Signal</keyword>
<feature type="signal peptide" evidence="1">
    <location>
        <begin position="1"/>
        <end position="22"/>
    </location>
</feature>
<dbReference type="Proteomes" id="UP000078428">
    <property type="component" value="Unassembled WGS sequence"/>
</dbReference>
<dbReference type="AlphaFoldDB" id="A0A178MAD1"/>
<sequence length="87" mass="9467">MKMFAAVLAAGMLALASTAAFAGADDTKWVAKCISDNSDAKVSVEIVAKYCTCMNNKMDDNETKTITQWEKTHPAEMKACEKEAGWK</sequence>
<comment type="caution">
    <text evidence="2">The sequence shown here is derived from an EMBL/GenBank/DDBJ whole genome shotgun (WGS) entry which is preliminary data.</text>
</comment>
<dbReference type="EMBL" id="LWQT01000098">
    <property type="protein sequence ID" value="OAN45734.1"/>
    <property type="molecule type" value="Genomic_DNA"/>
</dbReference>
<gene>
    <name evidence="2" type="ORF">A6A04_07235</name>
    <name evidence="3" type="ORF">A6A04_07365</name>
</gene>
<dbReference type="EMBL" id="LWQT01000098">
    <property type="protein sequence ID" value="OAN45731.1"/>
    <property type="molecule type" value="Genomic_DNA"/>
</dbReference>
<organism evidence="2 4">
    <name type="scientific">Paramagnetospirillum marisnigri</name>
    <dbReference type="NCBI Taxonomy" id="1285242"/>
    <lineage>
        <taxon>Bacteria</taxon>
        <taxon>Pseudomonadati</taxon>
        <taxon>Pseudomonadota</taxon>
        <taxon>Alphaproteobacteria</taxon>
        <taxon>Rhodospirillales</taxon>
        <taxon>Magnetospirillaceae</taxon>
        <taxon>Paramagnetospirillum</taxon>
    </lineage>
</organism>
<dbReference type="RefSeq" id="WP_068495424.1">
    <property type="nucleotide sequence ID" value="NZ_LWQT01000098.1"/>
</dbReference>
<evidence type="ECO:0000313" key="2">
    <source>
        <dbReference type="EMBL" id="OAN45731.1"/>
    </source>
</evidence>
<proteinExistence type="predicted"/>